<keyword evidence="1" id="KW-0238">DNA-binding</keyword>
<comment type="caution">
    <text evidence="3">The sequence shown here is derived from an EMBL/GenBank/DDBJ whole genome shotgun (WGS) entry which is preliminary data.</text>
</comment>
<proteinExistence type="predicted"/>
<reference evidence="4" key="1">
    <citation type="journal article" date="2019" name="Int. J. Syst. Evol. Microbiol.">
        <title>The Global Catalogue of Microorganisms (GCM) 10K type strain sequencing project: providing services to taxonomists for standard genome sequencing and annotation.</title>
        <authorList>
            <consortium name="The Broad Institute Genomics Platform"/>
            <consortium name="The Broad Institute Genome Sequencing Center for Infectious Disease"/>
            <person name="Wu L."/>
            <person name="Ma J."/>
        </authorList>
    </citation>
    <scope>NUCLEOTIDE SEQUENCE [LARGE SCALE GENOMIC DNA]</scope>
    <source>
        <strain evidence="4">JCM 31404</strain>
    </source>
</reference>
<feature type="domain" description="SpoVT-AbrB" evidence="2">
    <location>
        <begin position="6"/>
        <end position="51"/>
    </location>
</feature>
<dbReference type="SUPFAM" id="SSF89447">
    <property type="entry name" value="AbrB/MazE/MraZ-like"/>
    <property type="match status" value="1"/>
</dbReference>
<sequence length="85" mass="9379">MTQIQYYNLKIQAQGRVAVPTAVRADLNVQEGDEVLLVKDAHGYHLTTRQALIEAATGSLARTDGRDLTQELLDDRAQDAAGKDW</sequence>
<dbReference type="InterPro" id="IPR007159">
    <property type="entry name" value="SpoVT-AbrB_dom"/>
</dbReference>
<evidence type="ECO:0000313" key="4">
    <source>
        <dbReference type="Proteomes" id="UP000634308"/>
    </source>
</evidence>
<accession>A0ABQ2RW18</accession>
<organism evidence="3 4">
    <name type="scientific">Deinococcus seoulensis</name>
    <dbReference type="NCBI Taxonomy" id="1837379"/>
    <lineage>
        <taxon>Bacteria</taxon>
        <taxon>Thermotogati</taxon>
        <taxon>Deinococcota</taxon>
        <taxon>Deinococci</taxon>
        <taxon>Deinococcales</taxon>
        <taxon>Deinococcaceae</taxon>
        <taxon>Deinococcus</taxon>
    </lineage>
</organism>
<dbReference type="Proteomes" id="UP000634308">
    <property type="component" value="Unassembled WGS sequence"/>
</dbReference>
<evidence type="ECO:0000256" key="1">
    <source>
        <dbReference type="PROSITE-ProRule" id="PRU01076"/>
    </source>
</evidence>
<evidence type="ECO:0000259" key="2">
    <source>
        <dbReference type="PROSITE" id="PS51740"/>
    </source>
</evidence>
<dbReference type="NCBIfam" id="TIGR01439">
    <property type="entry name" value="lp_hng_hel_AbrB"/>
    <property type="match status" value="1"/>
</dbReference>
<evidence type="ECO:0000313" key="3">
    <source>
        <dbReference type="EMBL" id="GGR61000.1"/>
    </source>
</evidence>
<dbReference type="PROSITE" id="PS51740">
    <property type="entry name" value="SPOVT_ABRB"/>
    <property type="match status" value="1"/>
</dbReference>
<keyword evidence="4" id="KW-1185">Reference proteome</keyword>
<name>A0ABQ2RW18_9DEIO</name>
<protein>
    <recommendedName>
        <fullName evidence="2">SpoVT-AbrB domain-containing protein</fullName>
    </recommendedName>
</protein>
<gene>
    <name evidence="3" type="ORF">GCM10008959_23600</name>
</gene>
<dbReference type="EMBL" id="BMQM01000015">
    <property type="protein sequence ID" value="GGR61000.1"/>
    <property type="molecule type" value="Genomic_DNA"/>
</dbReference>
<dbReference type="RefSeq" id="WP_189065194.1">
    <property type="nucleotide sequence ID" value="NZ_BMQM01000015.1"/>
</dbReference>
<dbReference type="InterPro" id="IPR037914">
    <property type="entry name" value="SpoVT-AbrB_sf"/>
</dbReference>